<dbReference type="EMBL" id="SEYY01000201">
    <property type="protein sequence ID" value="KAB7507815.1"/>
    <property type="molecule type" value="Genomic_DNA"/>
</dbReference>
<evidence type="ECO:0000259" key="3">
    <source>
        <dbReference type="Pfam" id="PF18293"/>
    </source>
</evidence>
<feature type="region of interest" description="Disordered" evidence="2">
    <location>
        <begin position="288"/>
        <end position="312"/>
    </location>
</feature>
<accession>A0A5N5TNR9</accession>
<dbReference type="GO" id="GO:0003723">
    <property type="term" value="F:RNA binding"/>
    <property type="evidence" value="ECO:0007669"/>
    <property type="project" value="TreeGrafter"/>
</dbReference>
<name>A0A5N5TNR9_9CRUS</name>
<dbReference type="AlphaFoldDB" id="A0A5N5TNR9"/>
<dbReference type="GO" id="GO:0005737">
    <property type="term" value="C:cytoplasm"/>
    <property type="evidence" value="ECO:0007669"/>
    <property type="project" value="TreeGrafter"/>
</dbReference>
<feature type="region of interest" description="Disordered" evidence="2">
    <location>
        <begin position="226"/>
        <end position="255"/>
    </location>
</feature>
<comment type="caution">
    <text evidence="4">The sequence shown here is derived from an EMBL/GenBank/DDBJ whole genome shotgun (WGS) entry which is preliminary data.</text>
</comment>
<evidence type="ECO:0000256" key="2">
    <source>
        <dbReference type="SAM" id="MobiDB-lite"/>
    </source>
</evidence>
<sequence>MHVDIDLIMLADCRISGYPDEYIHIFAGYLNKLEFYKTEIIKGKELNEDQQKAVDAFDAVVASLELCRDFSTQIENVIVEHSKFLKIQQKKQQEEKGHHEFERIKQMLKIQDVLKRISLPEIRADFLSGTNGAIQVKDEQLKQLDEVSKLVTPPIGPKREKNNAGFKVQINTAAENMICFLDGKNKPAATGTTYREMKNLTKNQIPNGTAVPGEVLPVKVKAKTNSRVASSAVKVPPKPSTASATSPSTAILSPISPNIVVSDPNTNCLPSSPLKTSLQDTTLNSVVKSKRREIHSAPEGPPPGISTPSVMPENATSNLIASIHPQIRTGVGATANSTSLSQNNTFFNATQNQPTPQTSSRISIDINDLVTSGSFNFLQESQVVGPDSSSQAAVYVDPAVVSFCKIGDVGGSSSIQPPSISIPIKEEKKPYIEPSTSWAAQEDTDGWGGLDNSPTPVNGNDGGWVESSTWGEPCEIKSQHNTLQDIVDDKRASGYRGVFVCVWENVYVDKYSI</sequence>
<feature type="domain" description="Caprin-1 dimerization" evidence="3">
    <location>
        <begin position="90"/>
        <end position="201"/>
    </location>
</feature>
<keyword evidence="5" id="KW-1185">Reference proteome</keyword>
<dbReference type="InterPro" id="IPR041637">
    <property type="entry name" value="Caprin-1_dimer"/>
</dbReference>
<gene>
    <name evidence="4" type="primary">CAPRIN2</name>
    <name evidence="4" type="ORF">Anas_06109</name>
</gene>
<organism evidence="4 5">
    <name type="scientific">Armadillidium nasatum</name>
    <dbReference type="NCBI Taxonomy" id="96803"/>
    <lineage>
        <taxon>Eukaryota</taxon>
        <taxon>Metazoa</taxon>
        <taxon>Ecdysozoa</taxon>
        <taxon>Arthropoda</taxon>
        <taxon>Crustacea</taxon>
        <taxon>Multicrustacea</taxon>
        <taxon>Malacostraca</taxon>
        <taxon>Eumalacostraca</taxon>
        <taxon>Peracarida</taxon>
        <taxon>Isopoda</taxon>
        <taxon>Oniscidea</taxon>
        <taxon>Crinocheta</taxon>
        <taxon>Armadillidiidae</taxon>
        <taxon>Armadillidium</taxon>
    </lineage>
</organism>
<evidence type="ECO:0000313" key="4">
    <source>
        <dbReference type="EMBL" id="KAB7507815.1"/>
    </source>
</evidence>
<evidence type="ECO:0000256" key="1">
    <source>
        <dbReference type="ARBA" id="ARBA00007950"/>
    </source>
</evidence>
<reference evidence="4 5" key="1">
    <citation type="journal article" date="2019" name="PLoS Biol.">
        <title>Sex chromosomes control vertical transmission of feminizing Wolbachia symbionts in an isopod.</title>
        <authorList>
            <person name="Becking T."/>
            <person name="Chebbi M.A."/>
            <person name="Giraud I."/>
            <person name="Moumen B."/>
            <person name="Laverre T."/>
            <person name="Caubet Y."/>
            <person name="Peccoud J."/>
            <person name="Gilbert C."/>
            <person name="Cordaux R."/>
        </authorList>
    </citation>
    <scope>NUCLEOTIDE SEQUENCE [LARGE SCALE GENOMIC DNA]</scope>
    <source>
        <strain evidence="4">ANa2</strain>
        <tissue evidence="4">Whole body excluding digestive tract and cuticle</tissue>
    </source>
</reference>
<comment type="similarity">
    <text evidence="1">Belongs to the caprin family.</text>
</comment>
<evidence type="ECO:0000313" key="5">
    <source>
        <dbReference type="Proteomes" id="UP000326759"/>
    </source>
</evidence>
<proteinExistence type="inferred from homology"/>
<dbReference type="InterPro" id="IPR028816">
    <property type="entry name" value="Caprin"/>
</dbReference>
<feature type="compositionally biased region" description="Low complexity" evidence="2">
    <location>
        <begin position="240"/>
        <end position="254"/>
    </location>
</feature>
<dbReference type="PANTHER" id="PTHR22922:SF19">
    <property type="entry name" value="CAPRIN HOMOLOG"/>
    <property type="match status" value="1"/>
</dbReference>
<dbReference type="OrthoDB" id="10062814at2759"/>
<dbReference type="Pfam" id="PF18293">
    <property type="entry name" value="Caprin-1_dimer"/>
    <property type="match status" value="1"/>
</dbReference>
<protein>
    <submittedName>
        <fullName evidence="4">Caprin-2</fullName>
    </submittedName>
</protein>
<dbReference type="Proteomes" id="UP000326759">
    <property type="component" value="Unassembled WGS sequence"/>
</dbReference>
<dbReference type="PANTHER" id="PTHR22922">
    <property type="entry name" value="GPI-ANCHORED PROTEIN P137"/>
    <property type="match status" value="1"/>
</dbReference>